<dbReference type="Proteomes" id="UP001633002">
    <property type="component" value="Unassembled WGS sequence"/>
</dbReference>
<keyword evidence="3" id="KW-1185">Reference proteome</keyword>
<evidence type="ECO:0000256" key="1">
    <source>
        <dbReference type="SAM" id="MobiDB-lite"/>
    </source>
</evidence>
<evidence type="ECO:0000313" key="2">
    <source>
        <dbReference type="EMBL" id="KAL3700239.1"/>
    </source>
</evidence>
<organism evidence="2 3">
    <name type="scientific">Riccia sorocarpa</name>
    <dbReference type="NCBI Taxonomy" id="122646"/>
    <lineage>
        <taxon>Eukaryota</taxon>
        <taxon>Viridiplantae</taxon>
        <taxon>Streptophyta</taxon>
        <taxon>Embryophyta</taxon>
        <taxon>Marchantiophyta</taxon>
        <taxon>Marchantiopsida</taxon>
        <taxon>Marchantiidae</taxon>
        <taxon>Marchantiales</taxon>
        <taxon>Ricciaceae</taxon>
        <taxon>Riccia</taxon>
    </lineage>
</organism>
<protein>
    <submittedName>
        <fullName evidence="2">Uncharacterized protein</fullName>
    </submittedName>
</protein>
<evidence type="ECO:0000313" key="3">
    <source>
        <dbReference type="Proteomes" id="UP001633002"/>
    </source>
</evidence>
<gene>
    <name evidence="2" type="ORF">R1sor_018261</name>
</gene>
<reference evidence="2 3" key="1">
    <citation type="submission" date="2024-09" db="EMBL/GenBank/DDBJ databases">
        <title>Chromosome-scale assembly of Riccia sorocarpa.</title>
        <authorList>
            <person name="Paukszto L."/>
        </authorList>
    </citation>
    <scope>NUCLEOTIDE SEQUENCE [LARGE SCALE GENOMIC DNA]</scope>
    <source>
        <strain evidence="2">LP-2024</strain>
        <tissue evidence="2">Aerial parts of the thallus</tissue>
    </source>
</reference>
<dbReference type="EMBL" id="JBJQOH010000001">
    <property type="protein sequence ID" value="KAL3700239.1"/>
    <property type="molecule type" value="Genomic_DNA"/>
</dbReference>
<feature type="region of interest" description="Disordered" evidence="1">
    <location>
        <begin position="178"/>
        <end position="207"/>
    </location>
</feature>
<feature type="compositionally biased region" description="Basic and acidic residues" evidence="1">
    <location>
        <begin position="179"/>
        <end position="192"/>
    </location>
</feature>
<name>A0ABD3IAX0_9MARC</name>
<comment type="caution">
    <text evidence="2">The sequence shown here is derived from an EMBL/GenBank/DDBJ whole genome shotgun (WGS) entry which is preliminary data.</text>
</comment>
<accession>A0ABD3IAX0</accession>
<proteinExistence type="predicted"/>
<sequence length="226" mass="25502">MRQKKFPPKAILMALKPATKKEKTMKLSTITPMKTLVKSPTKKTPPGPSSSLIPQSEGTLGKIGMCKSISLPMIALKEYRGRNVLAESLMTLFYTAHMMYIMTHKVTFVERVMRKKKVNLGVIFTQHVQHSLKMVSDRNPIYIGAFLVHLRTKNGWLTEEVKKLYGKDNPYAKIIEGYSSDKDESPSDEEQRPLSLQIKIAPDSEGDGLTKRELQFAFPGEVSQNC</sequence>
<dbReference type="AlphaFoldDB" id="A0ABD3IAX0"/>